<name>T1JZH2_TETUR</name>
<dbReference type="HOGENOM" id="CLU_3428638_0_0_1"/>
<dbReference type="EMBL" id="CAEY01001120">
    <property type="status" value="NOT_ANNOTATED_CDS"/>
    <property type="molecule type" value="Genomic_DNA"/>
</dbReference>
<reference evidence="1" key="2">
    <citation type="submission" date="2015-06" db="UniProtKB">
        <authorList>
            <consortium name="EnsemblMetazoa"/>
        </authorList>
    </citation>
    <scope>IDENTIFICATION</scope>
</reference>
<dbReference type="AlphaFoldDB" id="T1JZH2"/>
<dbReference type="Proteomes" id="UP000015104">
    <property type="component" value="Unassembled WGS sequence"/>
</dbReference>
<keyword evidence="2" id="KW-1185">Reference proteome</keyword>
<dbReference type="EnsemblMetazoa" id="tetur03g03940.1">
    <property type="protein sequence ID" value="tetur03g03940.1"/>
    <property type="gene ID" value="tetur03g03940"/>
</dbReference>
<proteinExistence type="predicted"/>
<evidence type="ECO:0000313" key="1">
    <source>
        <dbReference type="EnsemblMetazoa" id="tetur03g03940.1"/>
    </source>
</evidence>
<reference evidence="2" key="1">
    <citation type="submission" date="2011-08" db="EMBL/GenBank/DDBJ databases">
        <authorList>
            <person name="Rombauts S."/>
        </authorList>
    </citation>
    <scope>NUCLEOTIDE SEQUENCE</scope>
    <source>
        <strain evidence="2">London</strain>
    </source>
</reference>
<evidence type="ECO:0000313" key="2">
    <source>
        <dbReference type="Proteomes" id="UP000015104"/>
    </source>
</evidence>
<organism evidence="1 2">
    <name type="scientific">Tetranychus urticae</name>
    <name type="common">Two-spotted spider mite</name>
    <dbReference type="NCBI Taxonomy" id="32264"/>
    <lineage>
        <taxon>Eukaryota</taxon>
        <taxon>Metazoa</taxon>
        <taxon>Ecdysozoa</taxon>
        <taxon>Arthropoda</taxon>
        <taxon>Chelicerata</taxon>
        <taxon>Arachnida</taxon>
        <taxon>Acari</taxon>
        <taxon>Acariformes</taxon>
        <taxon>Trombidiformes</taxon>
        <taxon>Prostigmata</taxon>
        <taxon>Eleutherengona</taxon>
        <taxon>Raphignathae</taxon>
        <taxon>Tetranychoidea</taxon>
        <taxon>Tetranychidae</taxon>
        <taxon>Tetranychus</taxon>
    </lineage>
</organism>
<protein>
    <submittedName>
        <fullName evidence="1">Uncharacterized protein</fullName>
    </submittedName>
</protein>
<sequence>MFLEKRKFIKGSINTIISTS</sequence>
<accession>T1JZH2</accession>